<feature type="transmembrane region" description="Helical" evidence="1">
    <location>
        <begin position="135"/>
        <end position="160"/>
    </location>
</feature>
<dbReference type="AlphaFoldDB" id="W9BFK8"/>
<protein>
    <submittedName>
        <fullName evidence="4">Membrane protein</fullName>
    </submittedName>
</protein>
<dbReference type="InterPro" id="IPR052529">
    <property type="entry name" value="Bact_Transport_Assoc"/>
</dbReference>
<feature type="domain" description="DUF418" evidence="2">
    <location>
        <begin position="234"/>
        <end position="338"/>
    </location>
</feature>
<keyword evidence="1" id="KW-0812">Transmembrane</keyword>
<reference evidence="4" key="2">
    <citation type="submission" date="2014-03" db="EMBL/GenBank/DDBJ databases">
        <authorList>
            <person name="Urmite Genomes"/>
        </authorList>
    </citation>
    <scope>NUCLEOTIDE SEQUENCE</scope>
    <source>
        <strain evidence="4">S1</strain>
    </source>
</reference>
<keyword evidence="1" id="KW-1133">Transmembrane helix</keyword>
<reference evidence="4" key="1">
    <citation type="submission" date="2014-03" db="EMBL/GenBank/DDBJ databases">
        <title>Draft genome sequencing of Oceanobacillus picturae strain S1 isolated from human gut.</title>
        <authorList>
            <person name="Croce O."/>
            <person name="Lagier J.C."/>
            <person name="Raoult D."/>
        </authorList>
    </citation>
    <scope>NUCLEOTIDE SEQUENCE [LARGE SCALE GENOMIC DNA]</scope>
    <source>
        <strain evidence="4">S1</strain>
    </source>
</reference>
<dbReference type="PANTHER" id="PTHR30590">
    <property type="entry name" value="INNER MEMBRANE PROTEIN"/>
    <property type="match status" value="1"/>
</dbReference>
<evidence type="ECO:0000313" key="4">
    <source>
        <dbReference type="EMBL" id="CDO05155.1"/>
    </source>
</evidence>
<dbReference type="InterPro" id="IPR012429">
    <property type="entry name" value="HGSNAT_cat"/>
</dbReference>
<feature type="transmembrane region" description="Helical" evidence="1">
    <location>
        <begin position="302"/>
        <end position="322"/>
    </location>
</feature>
<dbReference type="InterPro" id="IPR007349">
    <property type="entry name" value="DUF418"/>
</dbReference>
<sequence length="346" mass="39291">MKPTMTTHRINVLDLIRGFALIGLPFVNVLALWDSVNLSGTQGDIWIQRFLYIFVEGRFYAIFSFLFGLGFWIFLSRAQGKTNHPYVLFIRRMLILFVAGILHHLINPGEVLLFYAIFGMIVLLFYKAPKQINLILGIAGIIVGSFIGAKTLLPLPLMMLGLAFGQYRVFETLWENKKKWLGVAIFSFIATSVITVFLWQKAPDAGLLSYMEGFDYDITETQAEANRAFYDFIDLSMVFAPVFSIFYISILVLLEPVAGKWLSPLHSFGRMALTNYIGQSVILVSLLAFIPADTIVSYKSATIVCLIVVGVQIIVSSLWLKFFNYGPLEWLWRCGTYGDWVPIRRK</sequence>
<accession>W9BFK8</accession>
<dbReference type="RefSeq" id="WP_036578621.1">
    <property type="nucleotide sequence ID" value="NZ_CABLBW010000004.1"/>
</dbReference>
<gene>
    <name evidence="4" type="ORF">BN988_03741</name>
</gene>
<keyword evidence="5" id="KW-1185">Reference proteome</keyword>
<dbReference type="Proteomes" id="UP000028863">
    <property type="component" value="Unassembled WGS sequence"/>
</dbReference>
<feature type="transmembrane region" description="Helical" evidence="1">
    <location>
        <begin position="53"/>
        <end position="74"/>
    </location>
</feature>
<evidence type="ECO:0000313" key="5">
    <source>
        <dbReference type="Proteomes" id="UP000028863"/>
    </source>
</evidence>
<feature type="transmembrane region" description="Helical" evidence="1">
    <location>
        <begin position="232"/>
        <end position="253"/>
    </location>
</feature>
<evidence type="ECO:0000259" key="3">
    <source>
        <dbReference type="Pfam" id="PF07786"/>
    </source>
</evidence>
<dbReference type="eggNOG" id="COG2311">
    <property type="taxonomic scope" value="Bacteria"/>
</dbReference>
<evidence type="ECO:0000256" key="1">
    <source>
        <dbReference type="SAM" id="Phobius"/>
    </source>
</evidence>
<proteinExistence type="predicted"/>
<keyword evidence="1" id="KW-0472">Membrane</keyword>
<feature type="transmembrane region" description="Helical" evidence="1">
    <location>
        <begin position="86"/>
        <end position="106"/>
    </location>
</feature>
<feature type="transmembrane region" description="Helical" evidence="1">
    <location>
        <begin position="112"/>
        <end position="128"/>
    </location>
</feature>
<comment type="caution">
    <text evidence="4">The sequence shown here is derived from an EMBL/GenBank/DDBJ whole genome shotgun (WGS) entry which is preliminary data.</text>
</comment>
<evidence type="ECO:0000259" key="2">
    <source>
        <dbReference type="Pfam" id="PF04235"/>
    </source>
</evidence>
<feature type="transmembrane region" description="Helical" evidence="1">
    <location>
        <begin position="12"/>
        <end position="33"/>
    </location>
</feature>
<dbReference type="Pfam" id="PF04235">
    <property type="entry name" value="DUF418"/>
    <property type="match status" value="1"/>
</dbReference>
<name>W9BFK8_9BACI</name>
<dbReference type="EMBL" id="CCAX010000004">
    <property type="protein sequence ID" value="CDO05155.1"/>
    <property type="molecule type" value="Genomic_DNA"/>
</dbReference>
<organism evidence="4 5">
    <name type="scientific">Oceanobacillus picturae</name>
    <dbReference type="NCBI Taxonomy" id="171693"/>
    <lineage>
        <taxon>Bacteria</taxon>
        <taxon>Bacillati</taxon>
        <taxon>Bacillota</taxon>
        <taxon>Bacilli</taxon>
        <taxon>Bacillales</taxon>
        <taxon>Bacillaceae</taxon>
        <taxon>Oceanobacillus</taxon>
    </lineage>
</organism>
<dbReference type="PANTHER" id="PTHR30590:SF3">
    <property type="entry name" value="HYPOTHETICAL MEMBRANE SPANNING PROTEIN"/>
    <property type="match status" value="1"/>
</dbReference>
<feature type="transmembrane region" description="Helical" evidence="1">
    <location>
        <begin position="273"/>
        <end position="290"/>
    </location>
</feature>
<feature type="domain" description="Heparan-alpha-glucosaminide N-acetyltransferase catalytic" evidence="3">
    <location>
        <begin position="9"/>
        <end position="163"/>
    </location>
</feature>
<feature type="transmembrane region" description="Helical" evidence="1">
    <location>
        <begin position="180"/>
        <end position="199"/>
    </location>
</feature>
<dbReference type="Pfam" id="PF07786">
    <property type="entry name" value="HGSNAT_cat"/>
    <property type="match status" value="1"/>
</dbReference>